<dbReference type="PANTHER" id="PTHR44757">
    <property type="entry name" value="DIGUANYLATE CYCLASE DGCP"/>
    <property type="match status" value="1"/>
</dbReference>
<evidence type="ECO:0000313" key="5">
    <source>
        <dbReference type="EMBL" id="WTO86490.1"/>
    </source>
</evidence>
<dbReference type="PROSITE" id="PS50113">
    <property type="entry name" value="PAC"/>
    <property type="match status" value="1"/>
</dbReference>
<dbReference type="PANTHER" id="PTHR44757:SF2">
    <property type="entry name" value="BIOFILM ARCHITECTURE MAINTENANCE PROTEIN MBAA"/>
    <property type="match status" value="1"/>
</dbReference>
<dbReference type="InterPro" id="IPR000700">
    <property type="entry name" value="PAS-assoc_C"/>
</dbReference>
<evidence type="ECO:0000259" key="3">
    <source>
        <dbReference type="PROSITE" id="PS50883"/>
    </source>
</evidence>
<dbReference type="SUPFAM" id="SSF141868">
    <property type="entry name" value="EAL domain-like"/>
    <property type="match status" value="1"/>
</dbReference>
<dbReference type="Pfam" id="PF00990">
    <property type="entry name" value="GGDEF"/>
    <property type="match status" value="1"/>
</dbReference>
<dbReference type="RefSeq" id="WP_406260375.1">
    <property type="nucleotide sequence ID" value="NZ_CP108125.1"/>
</dbReference>
<dbReference type="Gene3D" id="3.20.20.450">
    <property type="entry name" value="EAL domain"/>
    <property type="match status" value="1"/>
</dbReference>
<dbReference type="InterPro" id="IPR000160">
    <property type="entry name" value="GGDEF_dom"/>
</dbReference>
<dbReference type="Pfam" id="PF00563">
    <property type="entry name" value="EAL"/>
    <property type="match status" value="1"/>
</dbReference>
<dbReference type="Gene3D" id="3.30.70.270">
    <property type="match status" value="1"/>
</dbReference>
<dbReference type="SMART" id="SM00091">
    <property type="entry name" value="PAS"/>
    <property type="match status" value="1"/>
</dbReference>
<gene>
    <name evidence="5" type="ORF">OHU27_30310</name>
</gene>
<dbReference type="InterPro" id="IPR035919">
    <property type="entry name" value="EAL_sf"/>
</dbReference>
<accession>A0ABZ1J6K0</accession>
<dbReference type="NCBIfam" id="TIGR00229">
    <property type="entry name" value="sensory_box"/>
    <property type="match status" value="1"/>
</dbReference>
<dbReference type="Pfam" id="PF13426">
    <property type="entry name" value="PAS_9"/>
    <property type="match status" value="1"/>
</dbReference>
<dbReference type="SUPFAM" id="SSF55073">
    <property type="entry name" value="Nucleotide cyclase"/>
    <property type="match status" value="1"/>
</dbReference>
<dbReference type="InterPro" id="IPR035965">
    <property type="entry name" value="PAS-like_dom_sf"/>
</dbReference>
<dbReference type="InterPro" id="IPR000014">
    <property type="entry name" value="PAS"/>
</dbReference>
<dbReference type="CDD" id="cd00130">
    <property type="entry name" value="PAS"/>
    <property type="match status" value="1"/>
</dbReference>
<dbReference type="InterPro" id="IPR043128">
    <property type="entry name" value="Rev_trsase/Diguanyl_cyclase"/>
</dbReference>
<dbReference type="Gene3D" id="3.30.450.20">
    <property type="entry name" value="PAS domain"/>
    <property type="match status" value="1"/>
</dbReference>
<feature type="domain" description="GGDEF" evidence="4">
    <location>
        <begin position="307"/>
        <end position="441"/>
    </location>
</feature>
<evidence type="ECO:0000259" key="4">
    <source>
        <dbReference type="PROSITE" id="PS50887"/>
    </source>
</evidence>
<organism evidence="5 6">
    <name type="scientific">Streptomyces nigra</name>
    <dbReference type="NCBI Taxonomy" id="1827580"/>
    <lineage>
        <taxon>Bacteria</taxon>
        <taxon>Bacillati</taxon>
        <taxon>Actinomycetota</taxon>
        <taxon>Actinomycetes</taxon>
        <taxon>Kitasatosporales</taxon>
        <taxon>Streptomycetaceae</taxon>
        <taxon>Streptomyces</taxon>
    </lineage>
</organism>
<dbReference type="InterPro" id="IPR001610">
    <property type="entry name" value="PAC"/>
</dbReference>
<protein>
    <submittedName>
        <fullName evidence="5">EAL domain-containing protein</fullName>
    </submittedName>
</protein>
<dbReference type="PROSITE" id="PS50112">
    <property type="entry name" value="PAS"/>
    <property type="match status" value="1"/>
</dbReference>
<feature type="domain" description="PAC" evidence="2">
    <location>
        <begin position="225"/>
        <end position="277"/>
    </location>
</feature>
<dbReference type="SMART" id="SM00086">
    <property type="entry name" value="PAC"/>
    <property type="match status" value="1"/>
</dbReference>
<dbReference type="CDD" id="cd01949">
    <property type="entry name" value="GGDEF"/>
    <property type="match status" value="1"/>
</dbReference>
<feature type="domain" description="EAL" evidence="3">
    <location>
        <begin position="450"/>
        <end position="709"/>
    </location>
</feature>
<feature type="domain" description="PAS" evidence="1">
    <location>
        <begin position="151"/>
        <end position="221"/>
    </location>
</feature>
<evidence type="ECO:0000259" key="1">
    <source>
        <dbReference type="PROSITE" id="PS50112"/>
    </source>
</evidence>
<dbReference type="SUPFAM" id="SSF55785">
    <property type="entry name" value="PYP-like sensor domain (PAS domain)"/>
    <property type="match status" value="1"/>
</dbReference>
<dbReference type="InterPro" id="IPR052155">
    <property type="entry name" value="Biofilm_reg_signaling"/>
</dbReference>
<name>A0ABZ1J6K0_9ACTN</name>
<dbReference type="PROSITE" id="PS50887">
    <property type="entry name" value="GGDEF"/>
    <property type="match status" value="1"/>
</dbReference>
<dbReference type="Proteomes" id="UP001622690">
    <property type="component" value="Chromosome"/>
</dbReference>
<keyword evidence="6" id="KW-1185">Reference proteome</keyword>
<dbReference type="EMBL" id="CP108125">
    <property type="protein sequence ID" value="WTO86490.1"/>
    <property type="molecule type" value="Genomic_DNA"/>
</dbReference>
<dbReference type="CDD" id="cd01948">
    <property type="entry name" value="EAL"/>
    <property type="match status" value="1"/>
</dbReference>
<proteinExistence type="predicted"/>
<dbReference type="InterPro" id="IPR029787">
    <property type="entry name" value="Nucleotide_cyclase"/>
</dbReference>
<reference evidence="5 6" key="1">
    <citation type="submission" date="2022-10" db="EMBL/GenBank/DDBJ databases">
        <title>The complete genomes of actinobacterial strains from the NBC collection.</title>
        <authorList>
            <person name="Joergensen T.S."/>
            <person name="Alvarez Arevalo M."/>
            <person name="Sterndorff E.B."/>
            <person name="Faurdal D."/>
            <person name="Vuksanovic O."/>
            <person name="Mourched A.-S."/>
            <person name="Charusanti P."/>
            <person name="Shaw S."/>
            <person name="Blin K."/>
            <person name="Weber T."/>
        </authorList>
    </citation>
    <scope>NUCLEOTIDE SEQUENCE [LARGE SCALE GENOMIC DNA]</scope>
    <source>
        <strain evidence="5 6">NBC_00206</strain>
    </source>
</reference>
<dbReference type="SMART" id="SM00052">
    <property type="entry name" value="EAL"/>
    <property type="match status" value="1"/>
</dbReference>
<evidence type="ECO:0000313" key="6">
    <source>
        <dbReference type="Proteomes" id="UP001622690"/>
    </source>
</evidence>
<dbReference type="SMART" id="SM00267">
    <property type="entry name" value="GGDEF"/>
    <property type="match status" value="1"/>
</dbReference>
<sequence>MSAGADEPEDRLRRFATIWSRAVFPVTSTSSTRPEFEEQLMPLARRLSDALRARSFDADEGKAVGAALVDAHCTDPEALSRSLDCVDAYLVLYCGGDGDQEDLGARSARLQHAMAAGYAQALRARTLAEQEAISAAALKAQGVVAQALHATEARFRAVFEGAAIGIGIADLDGNILQVNGALLRMFGVSAQSMQSRKVRDWTHPEDAPQTWKLYEELVRGEREHYHLEKAFYRPDGTVLWTNLTVSLLRDADGAPQYQLALMEDTTERRLLNLRLRYEATHDALTGLPNRTFFFERLEKALAAGEGQRFGLCYLDLDGFKTVNDSLGHAAGDRLLVEVADRLQSCATAPGEMVARLGGDEFVALTTGPGTEREVDELAARIMNALLAPISVDGRELTVRGSIGIVEGPAGERSAAEVLRSADITMYRAKSAGGNRFELADPEADARAITRHGLTTALPTALDRGEFFIEYQPLVHLGDGSVRGAEALVRWLHPQHGILGPDRFIPLAEHTGLIVPLGRWVLEQSVRQARAWRERYHDDGPLRINVNLSPCQLTHPGLVQDTVEILERAGVQPDALCLEVTESALIGADDALLKPLRRLAEMGVDIALDDFGTGYSNLANLRRLPVSVLKLDRSFTQSMQRFPADPVDLKIVEGIVSLAHSLDLAVTVEGVETGAQAEQLRILGCDTAQGWYYARPGPPDRLHELALVDATG</sequence>
<dbReference type="InterPro" id="IPR001633">
    <property type="entry name" value="EAL_dom"/>
</dbReference>
<dbReference type="PROSITE" id="PS50883">
    <property type="entry name" value="EAL"/>
    <property type="match status" value="1"/>
</dbReference>
<dbReference type="NCBIfam" id="TIGR00254">
    <property type="entry name" value="GGDEF"/>
    <property type="match status" value="1"/>
</dbReference>
<evidence type="ECO:0000259" key="2">
    <source>
        <dbReference type="PROSITE" id="PS50113"/>
    </source>
</evidence>